<organism evidence="4">
    <name type="scientific">Amblyomma aureolatum</name>
    <dbReference type="NCBI Taxonomy" id="187763"/>
    <lineage>
        <taxon>Eukaryota</taxon>
        <taxon>Metazoa</taxon>
        <taxon>Ecdysozoa</taxon>
        <taxon>Arthropoda</taxon>
        <taxon>Chelicerata</taxon>
        <taxon>Arachnida</taxon>
        <taxon>Acari</taxon>
        <taxon>Parasitiformes</taxon>
        <taxon>Ixodida</taxon>
        <taxon>Ixodoidea</taxon>
        <taxon>Ixodidae</taxon>
        <taxon>Amblyomminae</taxon>
        <taxon>Amblyomma</taxon>
    </lineage>
</organism>
<evidence type="ECO:0000256" key="2">
    <source>
        <dbReference type="SAM" id="MobiDB-lite"/>
    </source>
</evidence>
<dbReference type="Pfam" id="PF17681">
    <property type="entry name" value="GCP_N_terminal"/>
    <property type="match status" value="1"/>
</dbReference>
<dbReference type="EMBL" id="GFAC01007670">
    <property type="protein sequence ID" value="JAT91518.1"/>
    <property type="molecule type" value="mRNA"/>
</dbReference>
<keyword evidence="1" id="KW-0493">Microtubule</keyword>
<protein>
    <submittedName>
        <fullName evidence="4">Putative gamma-tubulin complex component</fullName>
    </submittedName>
</protein>
<feature type="domain" description="Gamma tubulin complex component protein N-terminal" evidence="3">
    <location>
        <begin position="9"/>
        <end position="96"/>
    </location>
</feature>
<evidence type="ECO:0000313" key="4">
    <source>
        <dbReference type="EMBL" id="JAT91518.1"/>
    </source>
</evidence>
<evidence type="ECO:0000256" key="1">
    <source>
        <dbReference type="ARBA" id="ARBA00022701"/>
    </source>
</evidence>
<dbReference type="GO" id="GO:0005874">
    <property type="term" value="C:microtubule"/>
    <property type="evidence" value="ECO:0007669"/>
    <property type="project" value="UniProtKB-KW"/>
</dbReference>
<feature type="region of interest" description="Disordered" evidence="2">
    <location>
        <begin position="91"/>
        <end position="118"/>
    </location>
</feature>
<feature type="non-terminal residue" evidence="4">
    <location>
        <position position="118"/>
    </location>
</feature>
<feature type="compositionally biased region" description="Low complexity" evidence="2">
    <location>
        <begin position="100"/>
        <end position="110"/>
    </location>
</feature>
<proteinExistence type="evidence at transcript level"/>
<dbReference type="InterPro" id="IPR041470">
    <property type="entry name" value="GCP_N"/>
</dbReference>
<sequence>MRFQEVLDKYHLLFLKLRDLVAEIESTRVHGCSILQCVHKSSITALPVAKKSMSLLLQAGYGVLCQQISSWVLHGLLCDPHNEFFVRKLSSSPCQTSHNTSSSTLETPLESMDDFSLD</sequence>
<reference evidence="4" key="1">
    <citation type="journal article" date="2017" name="Front. Cell. Infect. Microbiol.">
        <title>The Distinct Transcriptional Response of the Midgut of Amblyomma sculptum and Amblyomma aureolatum Ticks to Rickettsia rickettsii Correlates to Their Differences in Susceptibility to Infection.</title>
        <authorList>
            <person name="Martins L.A."/>
            <person name="Galletti M.F.B.M."/>
            <person name="Ribeiro J.M."/>
            <person name="Fujita A."/>
            <person name="Costa F.B."/>
            <person name="Labruna M.B."/>
            <person name="Daffre S."/>
            <person name="Fogaca A.C."/>
        </authorList>
    </citation>
    <scope>NUCLEOTIDE SEQUENCE</scope>
</reference>
<dbReference type="AlphaFoldDB" id="A0A1E1WX17"/>
<evidence type="ECO:0000259" key="3">
    <source>
        <dbReference type="Pfam" id="PF17681"/>
    </source>
</evidence>
<name>A0A1E1WX17_9ACAR</name>
<accession>A0A1E1WX17</accession>